<dbReference type="EMBL" id="AVPF01000001">
    <property type="protein sequence ID" value="KGX91901.1"/>
    <property type="molecule type" value="Genomic_DNA"/>
</dbReference>
<keyword evidence="2" id="KW-1185">Reference proteome</keyword>
<evidence type="ECO:0000313" key="1">
    <source>
        <dbReference type="EMBL" id="KGX91901.1"/>
    </source>
</evidence>
<organism evidence="1 2">
    <name type="scientific">Pontibacillus marinus BH030004 = DSM 16465</name>
    <dbReference type="NCBI Taxonomy" id="1385511"/>
    <lineage>
        <taxon>Bacteria</taxon>
        <taxon>Bacillati</taxon>
        <taxon>Bacillota</taxon>
        <taxon>Bacilli</taxon>
        <taxon>Bacillales</taxon>
        <taxon>Bacillaceae</taxon>
        <taxon>Pontibacillus</taxon>
    </lineage>
</organism>
<gene>
    <name evidence="1" type="ORF">N783_00870</name>
</gene>
<evidence type="ECO:0000313" key="2">
    <source>
        <dbReference type="Proteomes" id="UP000030403"/>
    </source>
</evidence>
<dbReference type="OrthoDB" id="2437154at2"/>
<dbReference type="AlphaFoldDB" id="A0A0A5GFB1"/>
<reference evidence="1 2" key="1">
    <citation type="submission" date="2013-08" db="EMBL/GenBank/DDBJ databases">
        <authorList>
            <person name="Huang J."/>
            <person name="Wang G."/>
        </authorList>
    </citation>
    <scope>NUCLEOTIDE SEQUENCE [LARGE SCALE GENOMIC DNA]</scope>
    <source>
        <strain evidence="1 2">BH030004</strain>
    </source>
</reference>
<accession>A0A0A5GFB1</accession>
<sequence length="142" mass="16726">MKKKIILILSLIVSISIAVYSYNYWSSYQEKSMIEAVDVEEDDIDAIYFFPSEKSDVSGAVKDEESIREFVSFLESYQVKKLNKRGHTWEDDKLFLSFIKEHGSIWIKAEQDLFRTNQAYYQVLNGPIDMEWVREFKSAQID</sequence>
<proteinExistence type="predicted"/>
<dbReference type="RefSeq" id="WP_027445172.1">
    <property type="nucleotide sequence ID" value="NZ_AULJ01000001.1"/>
</dbReference>
<dbReference type="Proteomes" id="UP000030403">
    <property type="component" value="Unassembled WGS sequence"/>
</dbReference>
<comment type="caution">
    <text evidence="1">The sequence shown here is derived from an EMBL/GenBank/DDBJ whole genome shotgun (WGS) entry which is preliminary data.</text>
</comment>
<name>A0A0A5GFB1_9BACI</name>
<protein>
    <submittedName>
        <fullName evidence="1">Uncharacterized protein</fullName>
    </submittedName>
</protein>
<dbReference type="STRING" id="1385511.GCA_000425225_00082"/>